<organism evidence="16 17">
    <name type="scientific">Sphingomonas crocodyli</name>
    <dbReference type="NCBI Taxonomy" id="1979270"/>
    <lineage>
        <taxon>Bacteria</taxon>
        <taxon>Pseudomonadati</taxon>
        <taxon>Pseudomonadota</taxon>
        <taxon>Alphaproteobacteria</taxon>
        <taxon>Sphingomonadales</taxon>
        <taxon>Sphingomonadaceae</taxon>
        <taxon>Sphingomonas</taxon>
    </lineage>
</organism>
<evidence type="ECO:0000256" key="3">
    <source>
        <dbReference type="ARBA" id="ARBA00022475"/>
    </source>
</evidence>
<proteinExistence type="inferred from homology"/>
<dbReference type="OrthoDB" id="9768393at2"/>
<dbReference type="SUPFAM" id="SSF54534">
    <property type="entry name" value="FKBP-like"/>
    <property type="match status" value="1"/>
</dbReference>
<accession>A0A437MAY3</accession>
<keyword evidence="4" id="KW-0997">Cell inner membrane</keyword>
<dbReference type="PANTHER" id="PTHR47529">
    <property type="entry name" value="PEPTIDYL-PROLYL CIS-TRANS ISOMERASE D"/>
    <property type="match status" value="1"/>
</dbReference>
<keyword evidence="17" id="KW-1185">Reference proteome</keyword>
<evidence type="ECO:0000313" key="17">
    <source>
        <dbReference type="Proteomes" id="UP000282971"/>
    </source>
</evidence>
<evidence type="ECO:0000256" key="12">
    <source>
        <dbReference type="ARBA" id="ARBA00040743"/>
    </source>
</evidence>
<keyword evidence="8" id="KW-0143">Chaperone</keyword>
<evidence type="ECO:0000256" key="10">
    <source>
        <dbReference type="ARBA" id="ARBA00031484"/>
    </source>
</evidence>
<dbReference type="GO" id="GO:0005886">
    <property type="term" value="C:plasma membrane"/>
    <property type="evidence" value="ECO:0007669"/>
    <property type="project" value="UniProtKB-SubCell"/>
</dbReference>
<keyword evidence="14" id="KW-0413">Isomerase</keyword>
<dbReference type="Proteomes" id="UP000282971">
    <property type="component" value="Unassembled WGS sequence"/>
</dbReference>
<comment type="subcellular location">
    <subcellularLocation>
        <location evidence="1">Cell inner membrane</location>
        <topology evidence="1">Single-pass type II membrane protein</topology>
        <orientation evidence="1">Periplasmic side</orientation>
    </subcellularLocation>
</comment>
<comment type="caution">
    <text evidence="16">The sequence shown here is derived from an EMBL/GenBank/DDBJ whole genome shotgun (WGS) entry which is preliminary data.</text>
</comment>
<dbReference type="Gene3D" id="3.10.50.40">
    <property type="match status" value="1"/>
</dbReference>
<evidence type="ECO:0000256" key="7">
    <source>
        <dbReference type="ARBA" id="ARBA00023136"/>
    </source>
</evidence>
<evidence type="ECO:0000256" key="6">
    <source>
        <dbReference type="ARBA" id="ARBA00022989"/>
    </source>
</evidence>
<dbReference type="InterPro" id="IPR027304">
    <property type="entry name" value="Trigger_fact/SurA_dom_sf"/>
</dbReference>
<dbReference type="InterPro" id="IPR052029">
    <property type="entry name" value="PpiD_chaperone"/>
</dbReference>
<protein>
    <recommendedName>
        <fullName evidence="2">Parvulin-like PPIase</fullName>
    </recommendedName>
    <alternativeName>
        <fullName evidence="9">Peptidyl-prolyl cis-trans isomerase plp</fullName>
    </alternativeName>
    <alternativeName>
        <fullName evidence="12">Periplasmic chaperone PpiD</fullName>
    </alternativeName>
    <alternativeName>
        <fullName evidence="13">Periplasmic folding chaperone</fullName>
    </alternativeName>
    <alternativeName>
        <fullName evidence="10">Rotamase plp</fullName>
    </alternativeName>
</protein>
<evidence type="ECO:0000256" key="4">
    <source>
        <dbReference type="ARBA" id="ARBA00022519"/>
    </source>
</evidence>
<dbReference type="GO" id="GO:0003755">
    <property type="term" value="F:peptidyl-prolyl cis-trans isomerase activity"/>
    <property type="evidence" value="ECO:0007669"/>
    <property type="project" value="UniProtKB-KW"/>
</dbReference>
<evidence type="ECO:0000256" key="2">
    <source>
        <dbReference type="ARBA" id="ARBA00018370"/>
    </source>
</evidence>
<evidence type="ECO:0000313" key="16">
    <source>
        <dbReference type="EMBL" id="RVT94792.1"/>
    </source>
</evidence>
<feature type="domain" description="PpiC" evidence="15">
    <location>
        <begin position="228"/>
        <end position="356"/>
    </location>
</feature>
<name>A0A437MAY3_9SPHN</name>
<evidence type="ECO:0000256" key="1">
    <source>
        <dbReference type="ARBA" id="ARBA00004382"/>
    </source>
</evidence>
<reference evidence="16 17" key="1">
    <citation type="submission" date="2019-01" db="EMBL/GenBank/DDBJ databases">
        <authorList>
            <person name="Chen W.-M."/>
        </authorList>
    </citation>
    <scope>NUCLEOTIDE SEQUENCE [LARGE SCALE GENOMIC DNA]</scope>
    <source>
        <strain evidence="16 17">CCP-7</strain>
    </source>
</reference>
<dbReference type="SUPFAM" id="SSF109998">
    <property type="entry name" value="Triger factor/SurA peptide-binding domain-like"/>
    <property type="match status" value="1"/>
</dbReference>
<dbReference type="InterPro" id="IPR000297">
    <property type="entry name" value="PPIase_PpiC"/>
</dbReference>
<dbReference type="Gene3D" id="1.10.4030.10">
    <property type="entry name" value="Porin chaperone SurA, peptide-binding domain"/>
    <property type="match status" value="1"/>
</dbReference>
<comment type="similarity">
    <text evidence="11">Belongs to the PpiD chaperone family.</text>
</comment>
<gene>
    <name evidence="16" type="ORF">EOD43_13500</name>
</gene>
<keyword evidence="14" id="KW-0697">Rotamase</keyword>
<dbReference type="InterPro" id="IPR046357">
    <property type="entry name" value="PPIase_dom_sf"/>
</dbReference>
<evidence type="ECO:0000256" key="5">
    <source>
        <dbReference type="ARBA" id="ARBA00022692"/>
    </source>
</evidence>
<evidence type="ECO:0000256" key="14">
    <source>
        <dbReference type="PROSITE-ProRule" id="PRU00278"/>
    </source>
</evidence>
<dbReference type="Pfam" id="PF13145">
    <property type="entry name" value="Rotamase_2"/>
    <property type="match status" value="1"/>
</dbReference>
<keyword evidence="3" id="KW-1003">Cell membrane</keyword>
<dbReference type="PANTHER" id="PTHR47529:SF1">
    <property type="entry name" value="PERIPLASMIC CHAPERONE PPID"/>
    <property type="match status" value="1"/>
</dbReference>
<evidence type="ECO:0000256" key="13">
    <source>
        <dbReference type="ARBA" id="ARBA00042775"/>
    </source>
</evidence>
<keyword evidence="6" id="KW-1133">Transmembrane helix</keyword>
<sequence length="641" mass="66700">MISFFRRALSSWVVLGLLGLILVAFIVTGVSTPSSLGAGDGGTTIAKVGGKSVSSVELIRRAQNELEAQRRQQPGVDPQGFVANGGFDRVATSLIGARAIDVWGKKAGFAISKRLVDAEIASIPAFRGVTGQFDQTAMRQILAQQRITERDLRNDIAGDLLRNQAMSALAGSVMTPTKVASPYATLLIEKRIGRVAIVPLAAVADTRVPTDAEVAAFYKARIANYTQPETRVLRYAVFGAEQVAGKTKPSEADVAAYYKEHAAEYAARESRDLSQLIVPTQAQANAIAAKAKSGGSLADAAKASGLEAAELKDQSKADFAGSATTALADAVFAAPAGGVIGPVKAPLGWYVVKVAKVGGVPAKSLDQARPEIEAALTKEKGDNALADLSAAIEGAIADGASFEEVAKNNNLTVITTPPVLANGTAPSQPGWKAPPELAALLKSGFEAAAEDDPTVEAVVPNQRYAMLGVSQVIAPTPIPLATVRAAVSRDIVVDRTAKRAQQIATAIRDKVKKGVALEKAVAEAGVKLPPIQPAAARQLDLSRLQPDQIPAPIRALFRLSPGKAAMASDTRGGALFVVVLDKVEPADLKMVPGLVDQTRGELANAQTGELVEQFVNAVGQDIGTSRDAAAIAAAKKTFVGQ</sequence>
<dbReference type="EMBL" id="SACN01000001">
    <property type="protein sequence ID" value="RVT94792.1"/>
    <property type="molecule type" value="Genomic_DNA"/>
</dbReference>
<evidence type="ECO:0000256" key="9">
    <source>
        <dbReference type="ARBA" id="ARBA00030642"/>
    </source>
</evidence>
<dbReference type="RefSeq" id="WP_127744367.1">
    <property type="nucleotide sequence ID" value="NZ_SACN01000001.1"/>
</dbReference>
<dbReference type="Pfam" id="PF13624">
    <property type="entry name" value="SurA_N_3"/>
    <property type="match status" value="1"/>
</dbReference>
<evidence type="ECO:0000259" key="15">
    <source>
        <dbReference type="PROSITE" id="PS50198"/>
    </source>
</evidence>
<evidence type="ECO:0000256" key="11">
    <source>
        <dbReference type="ARBA" id="ARBA00038408"/>
    </source>
</evidence>
<evidence type="ECO:0000256" key="8">
    <source>
        <dbReference type="ARBA" id="ARBA00023186"/>
    </source>
</evidence>
<keyword evidence="7" id="KW-0472">Membrane</keyword>
<dbReference type="PROSITE" id="PS50198">
    <property type="entry name" value="PPIC_PPIASE_2"/>
    <property type="match status" value="1"/>
</dbReference>
<dbReference type="AlphaFoldDB" id="A0A437MAY3"/>
<keyword evidence="5" id="KW-0812">Transmembrane</keyword>